<keyword evidence="1" id="KW-0812">Transmembrane</keyword>
<dbReference type="Proteomes" id="UP000220797">
    <property type="component" value="Unassembled WGS sequence"/>
</dbReference>
<name>A0A1J1GP86_PLAGA</name>
<protein>
    <submittedName>
        <fullName evidence="2">Uncharacterized protein</fullName>
    </submittedName>
</protein>
<evidence type="ECO:0000313" key="2">
    <source>
        <dbReference type="EMBL" id="CRG94305.1"/>
    </source>
</evidence>
<dbReference type="GeneID" id="39732539"/>
<comment type="caution">
    <text evidence="2">The sequence shown here is derived from an EMBL/GenBank/DDBJ whole genome shotgun (WGS) entry which is preliminary data.</text>
</comment>
<keyword evidence="1" id="KW-1133">Transmembrane helix</keyword>
<gene>
    <name evidence="2" type="ORF">PGAL8A_00400900</name>
</gene>
<dbReference type="OMA" id="DKSHENN"/>
<keyword evidence="1" id="KW-0472">Membrane</keyword>
<organism evidence="2 3">
    <name type="scientific">Plasmodium gallinaceum</name>
    <dbReference type="NCBI Taxonomy" id="5849"/>
    <lineage>
        <taxon>Eukaryota</taxon>
        <taxon>Sar</taxon>
        <taxon>Alveolata</taxon>
        <taxon>Apicomplexa</taxon>
        <taxon>Aconoidasida</taxon>
        <taxon>Haemosporida</taxon>
        <taxon>Plasmodiidae</taxon>
        <taxon>Plasmodium</taxon>
        <taxon>Plasmodium (Haemamoeba)</taxon>
    </lineage>
</organism>
<dbReference type="OrthoDB" id="377882at2759"/>
<sequence length="222" mass="26520">MYQVKLSIFYIIFLLQFIVAYSYSNTKVNENGNILSSNLSIKNKKNNFKNLNSGDIIDAKKEKNDIKIRKNMNKLYNTLFPDDIEKKNEKSNFDNKYEKEHFEDNSYRINIPIDEKDLNNKKLDKKSDTLKNTELFNNEMKIENIKNGDEITINKQNTFGILGNGEKMKSESKFAIFNYLKDFFQNSSYIKNFRNYIEIFFNKYDQRIMESTIFFNFDETLF</sequence>
<feature type="transmembrane region" description="Helical" evidence="1">
    <location>
        <begin position="7"/>
        <end position="24"/>
    </location>
</feature>
<evidence type="ECO:0000313" key="3">
    <source>
        <dbReference type="Proteomes" id="UP000220797"/>
    </source>
</evidence>
<dbReference type="VEuPathDB" id="PlasmoDB:PGAL8A_00400900"/>
<accession>A0A1J1GP86</accession>
<dbReference type="RefSeq" id="XP_028527126.1">
    <property type="nucleotide sequence ID" value="XM_028670367.1"/>
</dbReference>
<proteinExistence type="predicted"/>
<dbReference type="AlphaFoldDB" id="A0A1J1GP86"/>
<dbReference type="EMBL" id="CVMV01000022">
    <property type="protein sequence ID" value="CRG94305.1"/>
    <property type="molecule type" value="Genomic_DNA"/>
</dbReference>
<evidence type="ECO:0000256" key="1">
    <source>
        <dbReference type="SAM" id="Phobius"/>
    </source>
</evidence>
<keyword evidence="3" id="KW-1185">Reference proteome</keyword>
<reference evidence="2" key="1">
    <citation type="submission" date="2015-04" db="EMBL/GenBank/DDBJ databases">
        <authorList>
            <consortium name="Pathogen Informatics"/>
        </authorList>
    </citation>
    <scope>NUCLEOTIDE SEQUENCE [LARGE SCALE GENOMIC DNA]</scope>
    <source>
        <strain evidence="2">8A</strain>
    </source>
</reference>